<keyword evidence="3" id="KW-1185">Reference proteome</keyword>
<dbReference type="InterPro" id="IPR005334">
    <property type="entry name" value="Tctex-1-like"/>
</dbReference>
<name>A7RNU7_NEMVE</name>
<feature type="non-terminal residue" evidence="2">
    <location>
        <position position="115"/>
    </location>
</feature>
<dbReference type="PANTHER" id="PTHR21255:SF23">
    <property type="entry name" value="DYNEIN LIGHT CHAIN"/>
    <property type="match status" value="1"/>
</dbReference>
<dbReference type="Proteomes" id="UP000001593">
    <property type="component" value="Unassembled WGS sequence"/>
</dbReference>
<sequence>ENTYKLGPDNKFSPAKVEEVAQSVLQKVLAESVYDPKTCRTQAMEIGDEILSQVKALGFDRYKIVCLTNIGKVNDQTIRIGSRCCWDQNLDNYAEAVYTNSTLFAVTAIYGIYQE</sequence>
<dbReference type="GO" id="GO:0045505">
    <property type="term" value="F:dynein intermediate chain binding"/>
    <property type="evidence" value="ECO:0000318"/>
    <property type="project" value="GO_Central"/>
</dbReference>
<dbReference type="PhylomeDB" id="A7RNU7"/>
<accession>A7RNU7</accession>
<dbReference type="Pfam" id="PF03645">
    <property type="entry name" value="Tctex-1"/>
    <property type="match status" value="1"/>
</dbReference>
<organism evidence="2 3">
    <name type="scientific">Nematostella vectensis</name>
    <name type="common">Starlet sea anemone</name>
    <dbReference type="NCBI Taxonomy" id="45351"/>
    <lineage>
        <taxon>Eukaryota</taxon>
        <taxon>Metazoa</taxon>
        <taxon>Cnidaria</taxon>
        <taxon>Anthozoa</taxon>
        <taxon>Hexacorallia</taxon>
        <taxon>Actiniaria</taxon>
        <taxon>Edwardsiidae</taxon>
        <taxon>Nematostella</taxon>
    </lineage>
</organism>
<dbReference type="InterPro" id="IPR038586">
    <property type="entry name" value="Tctex-1-like_sf"/>
</dbReference>
<dbReference type="AlphaFoldDB" id="A7RNU7"/>
<comment type="similarity">
    <text evidence="1">Belongs to the dynein light chain Tctex-type family.</text>
</comment>
<dbReference type="PANTHER" id="PTHR21255">
    <property type="entry name" value="T-COMPLEX-ASSOCIATED-TESTIS-EXPRESSED 1/ DYNEIN LIGHT CHAIN"/>
    <property type="match status" value="1"/>
</dbReference>
<dbReference type="GO" id="GO:0007018">
    <property type="term" value="P:microtubule-based movement"/>
    <property type="evidence" value="ECO:0000318"/>
    <property type="project" value="GO_Central"/>
</dbReference>
<dbReference type="eggNOG" id="KOG4108">
    <property type="taxonomic scope" value="Eukaryota"/>
</dbReference>
<dbReference type="HOGENOM" id="CLU_097204_4_3_1"/>
<dbReference type="InParanoid" id="A7RNU7"/>
<dbReference type="OMA" id="RSNDMPK"/>
<proteinExistence type="inferred from homology"/>
<dbReference type="Gene3D" id="3.30.1140.40">
    <property type="entry name" value="Tctex-1"/>
    <property type="match status" value="1"/>
</dbReference>
<protein>
    <submittedName>
        <fullName evidence="2">Uncharacterized protein</fullName>
    </submittedName>
</protein>
<reference evidence="2 3" key="1">
    <citation type="journal article" date="2007" name="Science">
        <title>Sea anemone genome reveals ancestral eumetazoan gene repertoire and genomic organization.</title>
        <authorList>
            <person name="Putnam N.H."/>
            <person name="Srivastava M."/>
            <person name="Hellsten U."/>
            <person name="Dirks B."/>
            <person name="Chapman J."/>
            <person name="Salamov A."/>
            <person name="Terry A."/>
            <person name="Shapiro H."/>
            <person name="Lindquist E."/>
            <person name="Kapitonov V.V."/>
            <person name="Jurka J."/>
            <person name="Genikhovich G."/>
            <person name="Grigoriev I.V."/>
            <person name="Lucas S.M."/>
            <person name="Steele R.E."/>
            <person name="Finnerty J.R."/>
            <person name="Technau U."/>
            <person name="Martindale M.Q."/>
            <person name="Rokhsar D.S."/>
        </authorList>
    </citation>
    <scope>NUCLEOTIDE SEQUENCE [LARGE SCALE GENOMIC DNA]</scope>
    <source>
        <strain evidence="3">CH2 X CH6</strain>
    </source>
</reference>
<dbReference type="GO" id="GO:0005868">
    <property type="term" value="C:cytoplasmic dynein complex"/>
    <property type="evidence" value="ECO:0000318"/>
    <property type="project" value="GO_Central"/>
</dbReference>
<evidence type="ECO:0000313" key="3">
    <source>
        <dbReference type="Proteomes" id="UP000001593"/>
    </source>
</evidence>
<evidence type="ECO:0000313" key="2">
    <source>
        <dbReference type="EMBL" id="EDO46990.1"/>
    </source>
</evidence>
<dbReference type="CDD" id="cd21451">
    <property type="entry name" value="DLC-like_TCTEX1D"/>
    <property type="match status" value="1"/>
</dbReference>
<dbReference type="STRING" id="45351.A7RNU7"/>
<dbReference type="EMBL" id="DS469523">
    <property type="protein sequence ID" value="EDO46990.1"/>
    <property type="molecule type" value="Genomic_DNA"/>
</dbReference>
<gene>
    <name evidence="2" type="ORF">NEMVEDRAFT_v1g88213</name>
</gene>
<dbReference type="GO" id="GO:0005737">
    <property type="term" value="C:cytoplasm"/>
    <property type="evidence" value="ECO:0000318"/>
    <property type="project" value="GO_Central"/>
</dbReference>
<evidence type="ECO:0000256" key="1">
    <source>
        <dbReference type="ARBA" id="ARBA00005361"/>
    </source>
</evidence>